<name>A0A7J8YS82_GOSAI</name>
<comment type="caution">
    <text evidence="2">The sequence shown here is derived from an EMBL/GenBank/DDBJ whole genome shotgun (WGS) entry which is preliminary data.</text>
</comment>
<dbReference type="Pfam" id="PF14111">
    <property type="entry name" value="DUF4283"/>
    <property type="match status" value="1"/>
</dbReference>
<feature type="domain" description="DUF4283" evidence="1">
    <location>
        <begin position="33"/>
        <end position="92"/>
    </location>
</feature>
<keyword evidence="3" id="KW-1185">Reference proteome</keyword>
<dbReference type="InterPro" id="IPR025558">
    <property type="entry name" value="DUF4283"/>
</dbReference>
<dbReference type="EMBL" id="JABFAA010351514">
    <property type="protein sequence ID" value="MBA0702441.1"/>
    <property type="molecule type" value="Genomic_DNA"/>
</dbReference>
<accession>A0A7J8YS82</accession>
<gene>
    <name evidence="2" type="ORF">Goari_026992</name>
</gene>
<sequence>DEIFILEEELVHLSVKSSRVVPIGNLSLICPIWTKKSYSLDSFRAQLKSIWKTMRNFEIKVVGQNLFLILFDSEEDLDWIMETENPSILEIVVNYQNLGDLVPPSLTKILEDTLRGKLSKELIEDDMQGK</sequence>
<proteinExistence type="predicted"/>
<organism evidence="2 3">
    <name type="scientific">Gossypium aridum</name>
    <name type="common">American cotton</name>
    <name type="synonym">Erioxylum aridum</name>
    <dbReference type="NCBI Taxonomy" id="34290"/>
    <lineage>
        <taxon>Eukaryota</taxon>
        <taxon>Viridiplantae</taxon>
        <taxon>Streptophyta</taxon>
        <taxon>Embryophyta</taxon>
        <taxon>Tracheophyta</taxon>
        <taxon>Spermatophyta</taxon>
        <taxon>Magnoliopsida</taxon>
        <taxon>eudicotyledons</taxon>
        <taxon>Gunneridae</taxon>
        <taxon>Pentapetalae</taxon>
        <taxon>rosids</taxon>
        <taxon>malvids</taxon>
        <taxon>Malvales</taxon>
        <taxon>Malvaceae</taxon>
        <taxon>Malvoideae</taxon>
        <taxon>Gossypium</taxon>
    </lineage>
</organism>
<evidence type="ECO:0000313" key="3">
    <source>
        <dbReference type="Proteomes" id="UP000593577"/>
    </source>
</evidence>
<evidence type="ECO:0000313" key="2">
    <source>
        <dbReference type="EMBL" id="MBA0702441.1"/>
    </source>
</evidence>
<dbReference type="Proteomes" id="UP000593577">
    <property type="component" value="Unassembled WGS sequence"/>
</dbReference>
<dbReference type="AlphaFoldDB" id="A0A7J8YS82"/>
<feature type="non-terminal residue" evidence="2">
    <location>
        <position position="1"/>
    </location>
</feature>
<reference evidence="2 3" key="1">
    <citation type="journal article" date="2019" name="Genome Biol. Evol.">
        <title>Insights into the evolution of the New World diploid cottons (Gossypium, subgenus Houzingenia) based on genome sequencing.</title>
        <authorList>
            <person name="Grover C.E."/>
            <person name="Arick M.A. 2nd"/>
            <person name="Thrash A."/>
            <person name="Conover J.L."/>
            <person name="Sanders W.S."/>
            <person name="Peterson D.G."/>
            <person name="Frelichowski J.E."/>
            <person name="Scheffler J.A."/>
            <person name="Scheffler B.E."/>
            <person name="Wendel J.F."/>
        </authorList>
    </citation>
    <scope>NUCLEOTIDE SEQUENCE [LARGE SCALE GENOMIC DNA]</scope>
    <source>
        <strain evidence="2">185</strain>
        <tissue evidence="2">Leaf</tissue>
    </source>
</reference>
<protein>
    <recommendedName>
        <fullName evidence="1">DUF4283 domain-containing protein</fullName>
    </recommendedName>
</protein>
<evidence type="ECO:0000259" key="1">
    <source>
        <dbReference type="Pfam" id="PF14111"/>
    </source>
</evidence>